<dbReference type="Proteomes" id="UP000176639">
    <property type="component" value="Unassembled WGS sequence"/>
</dbReference>
<protein>
    <submittedName>
        <fullName evidence="1">Uncharacterized protein</fullName>
    </submittedName>
</protein>
<evidence type="ECO:0000313" key="1">
    <source>
        <dbReference type="EMBL" id="OGD23690.1"/>
    </source>
</evidence>
<comment type="caution">
    <text evidence="1">The sequence shown here is derived from an EMBL/GenBank/DDBJ whole genome shotgun (WGS) entry which is preliminary data.</text>
</comment>
<accession>A0A1F5AZ65</accession>
<gene>
    <name evidence="1" type="ORF">A2Z10_03505</name>
</gene>
<reference evidence="1 2" key="1">
    <citation type="journal article" date="2016" name="Nat. Commun.">
        <title>Thousands of microbial genomes shed light on interconnected biogeochemical processes in an aquifer system.</title>
        <authorList>
            <person name="Anantharaman K."/>
            <person name="Brown C.T."/>
            <person name="Hug L.A."/>
            <person name="Sharon I."/>
            <person name="Castelle C.J."/>
            <person name="Probst A.J."/>
            <person name="Thomas B.C."/>
            <person name="Singh A."/>
            <person name="Wilkins M.J."/>
            <person name="Karaoz U."/>
            <person name="Brodie E.L."/>
            <person name="Williams K.H."/>
            <person name="Hubbard S.S."/>
            <person name="Banfield J.F."/>
        </authorList>
    </citation>
    <scope>NUCLEOTIDE SEQUENCE [LARGE SCALE GENOMIC DNA]</scope>
</reference>
<sequence>MRGPDGIKVYIVNHYGYKRHIFNPAIFNMYGHFKWDQIRSVDQKTLDALKISDLYRADGDTRVFSLYELDETKGLAQKRWLSVTPEKFTALGYAWNQVFIINAKERDYYQEGSPITDSEELRVPTAQEIVEGSLVKTANDPTVYYITNTGLKKRILNAAVFNSYSANRWENIKTVEQGVLDAYSTVTVIKLSTSTKAYLLEGNTKRWIKTGDTFARLGLDWAKVTAVNQTEFSAYTEGAPIE</sequence>
<organism evidence="1 2">
    <name type="scientific">Candidatus Azambacteria bacterium RBG_16_47_10</name>
    <dbReference type="NCBI Taxonomy" id="1797292"/>
    <lineage>
        <taxon>Bacteria</taxon>
        <taxon>Candidatus Azamiibacteriota</taxon>
    </lineage>
</organism>
<dbReference type="EMBL" id="MEYI01000031">
    <property type="protein sequence ID" value="OGD23690.1"/>
    <property type="molecule type" value="Genomic_DNA"/>
</dbReference>
<dbReference type="AlphaFoldDB" id="A0A1F5AZ65"/>
<evidence type="ECO:0000313" key="2">
    <source>
        <dbReference type="Proteomes" id="UP000176639"/>
    </source>
</evidence>
<proteinExistence type="predicted"/>
<name>A0A1F5AZ65_9BACT</name>